<dbReference type="NCBIfam" id="TIGR00045">
    <property type="entry name" value="glycerate kinase"/>
    <property type="match status" value="1"/>
</dbReference>
<dbReference type="PANTHER" id="PTHR21599">
    <property type="entry name" value="GLYCERATE KINASE"/>
    <property type="match status" value="1"/>
</dbReference>
<dbReference type="RefSeq" id="WP_125647937.1">
    <property type="nucleotide sequence ID" value="NZ_JBHTOH010000025.1"/>
</dbReference>
<dbReference type="Gene3D" id="3.90.1510.10">
    <property type="entry name" value="Glycerate kinase, domain 2"/>
    <property type="match status" value="1"/>
</dbReference>
<evidence type="ECO:0000313" key="5">
    <source>
        <dbReference type="EMBL" id="MFD1410805.1"/>
    </source>
</evidence>
<evidence type="ECO:0000256" key="4">
    <source>
        <dbReference type="PIRNR" id="PIRNR006078"/>
    </source>
</evidence>
<dbReference type="InterPro" id="IPR018193">
    <property type="entry name" value="Glyc_kinase_flavodox-like_fold"/>
</dbReference>
<dbReference type="Pfam" id="PF02595">
    <property type="entry name" value="Gly_kinase"/>
    <property type="match status" value="1"/>
</dbReference>
<name>A0ABW4BKR9_9LACO</name>
<evidence type="ECO:0000256" key="3">
    <source>
        <dbReference type="ARBA" id="ARBA00022777"/>
    </source>
</evidence>
<dbReference type="EC" id="2.7.1.-" evidence="5"/>
<dbReference type="InterPro" id="IPR018197">
    <property type="entry name" value="Glycerate_kinase_RE-like"/>
</dbReference>
<evidence type="ECO:0000313" key="6">
    <source>
        <dbReference type="Proteomes" id="UP001597191"/>
    </source>
</evidence>
<accession>A0ABW4BKR9</accession>
<dbReference type="InterPro" id="IPR004381">
    <property type="entry name" value="Glycerate_kinase"/>
</dbReference>
<keyword evidence="6" id="KW-1185">Reference proteome</keyword>
<dbReference type="PANTHER" id="PTHR21599:SF0">
    <property type="entry name" value="GLYCERATE KINASE"/>
    <property type="match status" value="1"/>
</dbReference>
<evidence type="ECO:0000256" key="2">
    <source>
        <dbReference type="ARBA" id="ARBA00022679"/>
    </source>
</evidence>
<gene>
    <name evidence="5" type="ORF">ACFQ4R_04140</name>
</gene>
<sequence>MKVVAAIDSFKGSATSAQMNQAFFQKIAASELTTVSVPIADGGEGTMAAIQAACGGSYQKITTIDLLGRPLTTEYLLTKINGQPTAIIESAKVIGLNLITPSSTTIQQASSYGLGLVLRQVIKTGCQRIYLTLGGSGTSDGGLGLLAGLGAKLTGQSLNQLNPLNNFQGIDLAPIKALLATVDLTALVDVTNPYAGPTGFAHVFGIQKGGNLPILKQQDQQAKKVVTVVKKQYQLDLNQLAGAGAAGGLGGALALIGAKLAPGFATISQLVQLPRACQDADLLITGEGQIDAQTDGGKVPLGVAELGRKMKIPVLAICGKRNAQVGCLSKLTLGIYCIQTGPVSLSVALEHERTLSNVSELGLNLLQTFFHQHF</sequence>
<dbReference type="PIRSF" id="PIRSF006078">
    <property type="entry name" value="GlxK"/>
    <property type="match status" value="1"/>
</dbReference>
<comment type="similarity">
    <text evidence="1 4">Belongs to the glycerate kinase type-1 family.</text>
</comment>
<keyword evidence="2 4" id="KW-0808">Transferase</keyword>
<dbReference type="EMBL" id="JBHTOH010000025">
    <property type="protein sequence ID" value="MFD1410805.1"/>
    <property type="molecule type" value="Genomic_DNA"/>
</dbReference>
<dbReference type="Proteomes" id="UP001597191">
    <property type="component" value="Unassembled WGS sequence"/>
</dbReference>
<dbReference type="GO" id="GO:0016301">
    <property type="term" value="F:kinase activity"/>
    <property type="evidence" value="ECO:0007669"/>
    <property type="project" value="UniProtKB-KW"/>
</dbReference>
<dbReference type="SUPFAM" id="SSF110738">
    <property type="entry name" value="Glycerate kinase I"/>
    <property type="match status" value="1"/>
</dbReference>
<keyword evidence="3 4" id="KW-0418">Kinase</keyword>
<proteinExistence type="inferred from homology"/>
<evidence type="ECO:0000256" key="1">
    <source>
        <dbReference type="ARBA" id="ARBA00006284"/>
    </source>
</evidence>
<protein>
    <submittedName>
        <fullName evidence="5">Glycerate kinase</fullName>
        <ecNumber evidence="5">2.7.1.-</ecNumber>
    </submittedName>
</protein>
<comment type="caution">
    <text evidence="5">The sequence shown here is derived from an EMBL/GenBank/DDBJ whole genome shotgun (WGS) entry which is preliminary data.</text>
</comment>
<dbReference type="InterPro" id="IPR036129">
    <property type="entry name" value="Glycerate_kinase_sf"/>
</dbReference>
<dbReference type="Gene3D" id="3.40.50.10350">
    <property type="entry name" value="Glycerate kinase, domain 1"/>
    <property type="match status" value="1"/>
</dbReference>
<organism evidence="5 6">
    <name type="scientific">Lapidilactobacillus gannanensis</name>
    <dbReference type="NCBI Taxonomy" id="2486002"/>
    <lineage>
        <taxon>Bacteria</taxon>
        <taxon>Bacillati</taxon>
        <taxon>Bacillota</taxon>
        <taxon>Bacilli</taxon>
        <taxon>Lactobacillales</taxon>
        <taxon>Lactobacillaceae</taxon>
        <taxon>Lapidilactobacillus</taxon>
    </lineage>
</organism>
<reference evidence="6" key="1">
    <citation type="journal article" date="2019" name="Int. J. Syst. Evol. Microbiol.">
        <title>The Global Catalogue of Microorganisms (GCM) 10K type strain sequencing project: providing services to taxonomists for standard genome sequencing and annotation.</title>
        <authorList>
            <consortium name="The Broad Institute Genomics Platform"/>
            <consortium name="The Broad Institute Genome Sequencing Center for Infectious Disease"/>
            <person name="Wu L."/>
            <person name="Ma J."/>
        </authorList>
    </citation>
    <scope>NUCLEOTIDE SEQUENCE [LARGE SCALE GENOMIC DNA]</scope>
    <source>
        <strain evidence="6">CCM 8937</strain>
    </source>
</reference>